<sequence>MSNGMDEITEHSVPDAVVAVLADVLGLSGDAHYLTSASALFGSVPELDSLAVMEVVTALEERFGIEFEDDDVSMDVFSTVGALADLVERKQSDL</sequence>
<evidence type="ECO:0000259" key="1">
    <source>
        <dbReference type="PROSITE" id="PS50075"/>
    </source>
</evidence>
<dbReference type="InterPro" id="IPR036736">
    <property type="entry name" value="ACP-like_sf"/>
</dbReference>
<proteinExistence type="predicted"/>
<dbReference type="Gene3D" id="1.10.1200.10">
    <property type="entry name" value="ACP-like"/>
    <property type="match status" value="1"/>
</dbReference>
<evidence type="ECO:0000313" key="3">
    <source>
        <dbReference type="Proteomes" id="UP001501414"/>
    </source>
</evidence>
<dbReference type="PROSITE" id="PS50075">
    <property type="entry name" value="CARRIER"/>
    <property type="match status" value="1"/>
</dbReference>
<dbReference type="Proteomes" id="UP001501414">
    <property type="component" value="Unassembled WGS sequence"/>
</dbReference>
<organism evidence="2 3">
    <name type="scientific">Pseudonocardia kongjuensis</name>
    <dbReference type="NCBI Taxonomy" id="102227"/>
    <lineage>
        <taxon>Bacteria</taxon>
        <taxon>Bacillati</taxon>
        <taxon>Actinomycetota</taxon>
        <taxon>Actinomycetes</taxon>
        <taxon>Pseudonocardiales</taxon>
        <taxon>Pseudonocardiaceae</taxon>
        <taxon>Pseudonocardia</taxon>
    </lineage>
</organism>
<dbReference type="InterPro" id="IPR009081">
    <property type="entry name" value="PP-bd_ACP"/>
</dbReference>
<evidence type="ECO:0000313" key="2">
    <source>
        <dbReference type="EMBL" id="GAA1384281.1"/>
    </source>
</evidence>
<dbReference type="SUPFAM" id="SSF47336">
    <property type="entry name" value="ACP-like"/>
    <property type="match status" value="1"/>
</dbReference>
<dbReference type="Pfam" id="PF00550">
    <property type="entry name" value="PP-binding"/>
    <property type="match status" value="1"/>
</dbReference>
<protein>
    <submittedName>
        <fullName evidence="2">Acyl carrier protein</fullName>
    </submittedName>
</protein>
<reference evidence="2 3" key="1">
    <citation type="journal article" date="2019" name="Int. J. Syst. Evol. Microbiol.">
        <title>The Global Catalogue of Microorganisms (GCM) 10K type strain sequencing project: providing services to taxonomists for standard genome sequencing and annotation.</title>
        <authorList>
            <consortium name="The Broad Institute Genomics Platform"/>
            <consortium name="The Broad Institute Genome Sequencing Center for Infectious Disease"/>
            <person name="Wu L."/>
            <person name="Ma J."/>
        </authorList>
    </citation>
    <scope>NUCLEOTIDE SEQUENCE [LARGE SCALE GENOMIC DNA]</scope>
    <source>
        <strain evidence="2 3">JCM 11896</strain>
    </source>
</reference>
<keyword evidence="3" id="KW-1185">Reference proteome</keyword>
<gene>
    <name evidence="2" type="ORF">GCM10009613_14930</name>
</gene>
<comment type="caution">
    <text evidence="2">The sequence shown here is derived from an EMBL/GenBank/DDBJ whole genome shotgun (WGS) entry which is preliminary data.</text>
</comment>
<name>A0ABN1XRV8_9PSEU</name>
<feature type="domain" description="Carrier" evidence="1">
    <location>
        <begin position="11"/>
        <end position="91"/>
    </location>
</feature>
<accession>A0ABN1XRV8</accession>
<dbReference type="EMBL" id="BAAAJK010000005">
    <property type="protein sequence ID" value="GAA1384281.1"/>
    <property type="molecule type" value="Genomic_DNA"/>
</dbReference>